<dbReference type="PRINTS" id="PR00691">
    <property type="entry name" value="ADHESINB"/>
</dbReference>
<feature type="compositionally biased region" description="Basic and acidic residues" evidence="1">
    <location>
        <begin position="141"/>
        <end position="160"/>
    </location>
</feature>
<dbReference type="eggNOG" id="COG0803">
    <property type="taxonomic scope" value="Bacteria"/>
</dbReference>
<keyword evidence="2" id="KW-0732">Signal</keyword>
<dbReference type="PROSITE" id="PS51257">
    <property type="entry name" value="PROKAR_LIPOPROTEIN"/>
    <property type="match status" value="1"/>
</dbReference>
<feature type="chain" id="PRO_5039178111" evidence="2">
    <location>
        <begin position="19"/>
        <end position="331"/>
    </location>
</feature>
<evidence type="ECO:0000256" key="1">
    <source>
        <dbReference type="SAM" id="MobiDB-lite"/>
    </source>
</evidence>
<dbReference type="PANTHER" id="PTHR42953:SF8">
    <property type="entry name" value="ZINT DOMAIN-CONTAINING PROTEIN"/>
    <property type="match status" value="1"/>
</dbReference>
<dbReference type="AlphaFoldDB" id="A0A0A3ISQ6"/>
<organism evidence="3 4">
    <name type="scientific">Lysinibacillus odysseyi 34hs-1 = NBRC 100172</name>
    <dbReference type="NCBI Taxonomy" id="1220589"/>
    <lineage>
        <taxon>Bacteria</taxon>
        <taxon>Bacillati</taxon>
        <taxon>Bacillota</taxon>
        <taxon>Bacilli</taxon>
        <taxon>Bacillales</taxon>
        <taxon>Bacillaceae</taxon>
        <taxon>Lysinibacillus</taxon>
    </lineage>
</organism>
<name>A0A0A3ISQ6_9BACI</name>
<dbReference type="RefSeq" id="WP_036151017.1">
    <property type="nucleotide sequence ID" value="NZ_AVCX01000018.1"/>
</dbReference>
<dbReference type="PANTHER" id="PTHR42953">
    <property type="entry name" value="HIGH-AFFINITY ZINC UPTAKE SYSTEM PROTEIN ZNUA-RELATED"/>
    <property type="match status" value="1"/>
</dbReference>
<dbReference type="Gene3D" id="3.40.50.1980">
    <property type="entry name" value="Nitrogenase molybdenum iron protein domain"/>
    <property type="match status" value="2"/>
</dbReference>
<dbReference type="InterPro" id="IPR050492">
    <property type="entry name" value="Bact_metal-bind_prot9"/>
</dbReference>
<gene>
    <name evidence="3" type="ORF">CD32_02805</name>
</gene>
<evidence type="ECO:0000313" key="4">
    <source>
        <dbReference type="Proteomes" id="UP000030437"/>
    </source>
</evidence>
<feature type="region of interest" description="Disordered" evidence="1">
    <location>
        <begin position="135"/>
        <end position="160"/>
    </location>
</feature>
<evidence type="ECO:0000313" key="3">
    <source>
        <dbReference type="EMBL" id="KGR87746.1"/>
    </source>
</evidence>
<dbReference type="Pfam" id="PF01297">
    <property type="entry name" value="ZnuA"/>
    <property type="match status" value="1"/>
</dbReference>
<dbReference type="GO" id="GO:0046872">
    <property type="term" value="F:metal ion binding"/>
    <property type="evidence" value="ECO:0007669"/>
    <property type="project" value="InterPro"/>
</dbReference>
<sequence length="331" mass="36755">MKKLLSLLLLTIVALVLAACGGDKKEKEHNSKDTDSALSIYTTVYPLQYFAERIGGDHVKVSSIYPPGANEHTFEPTQKDMMTLADADLFFYIGLGLEGFVEKAKTTLAHEHVKLVSTADNVSEEMLHISTGHVHAEEEEGHAHEDEHEDEHNHEEEHGLDSHVWLSPVISKELAAVIKSELIKAMPEYESDFTKNYDTLTAELDQLHADFESMAAGTSKKTFFVSHAAFGYIAGHYGFTQVPVAGLNSQSEPSQKELMKIVDLAKAENIQYIFFEQNVSSSLTEVIQKEVGAKAMTLHNLSVLTPQDIANGETYFTLMRKNMEALKTALQ</sequence>
<reference evidence="3 4" key="1">
    <citation type="submission" date="2014-02" db="EMBL/GenBank/DDBJ databases">
        <title>Draft genome sequence of Lysinibacillus odysseyi NBRC 100172.</title>
        <authorList>
            <person name="Zhang F."/>
            <person name="Wang G."/>
            <person name="Zhang L."/>
        </authorList>
    </citation>
    <scope>NUCLEOTIDE SEQUENCE [LARGE SCALE GENOMIC DNA]</scope>
    <source>
        <strain evidence="3 4">NBRC 100172</strain>
    </source>
</reference>
<dbReference type="SUPFAM" id="SSF53807">
    <property type="entry name" value="Helical backbone' metal receptor"/>
    <property type="match status" value="1"/>
</dbReference>
<dbReference type="InterPro" id="IPR006127">
    <property type="entry name" value="ZnuA-like"/>
</dbReference>
<comment type="caution">
    <text evidence="3">The sequence shown here is derived from an EMBL/GenBank/DDBJ whole genome shotgun (WGS) entry which is preliminary data.</text>
</comment>
<dbReference type="STRING" id="1220589.CD32_02805"/>
<dbReference type="GO" id="GO:0030001">
    <property type="term" value="P:metal ion transport"/>
    <property type="evidence" value="ECO:0007669"/>
    <property type="project" value="InterPro"/>
</dbReference>
<protein>
    <submittedName>
        <fullName evidence="3">Adhesin</fullName>
    </submittedName>
</protein>
<dbReference type="OrthoDB" id="9810636at2"/>
<evidence type="ECO:0000256" key="2">
    <source>
        <dbReference type="SAM" id="SignalP"/>
    </source>
</evidence>
<feature type="signal peptide" evidence="2">
    <location>
        <begin position="1"/>
        <end position="18"/>
    </location>
</feature>
<dbReference type="GO" id="GO:0007155">
    <property type="term" value="P:cell adhesion"/>
    <property type="evidence" value="ECO:0007669"/>
    <property type="project" value="InterPro"/>
</dbReference>
<keyword evidence="4" id="KW-1185">Reference proteome</keyword>
<proteinExistence type="predicted"/>
<accession>A0A0A3ISQ6</accession>
<dbReference type="Proteomes" id="UP000030437">
    <property type="component" value="Unassembled WGS sequence"/>
</dbReference>
<dbReference type="InterPro" id="IPR006129">
    <property type="entry name" value="AdhesinB"/>
</dbReference>
<dbReference type="EMBL" id="JPVP01000045">
    <property type="protein sequence ID" value="KGR87746.1"/>
    <property type="molecule type" value="Genomic_DNA"/>
</dbReference>